<feature type="non-terminal residue" evidence="2">
    <location>
        <position position="1"/>
    </location>
</feature>
<accession>A0ABD0PT51</accession>
<protein>
    <submittedName>
        <fullName evidence="2">Uncharacterized protein</fullName>
    </submittedName>
</protein>
<comment type="caution">
    <text evidence="2">The sequence shown here is derived from an EMBL/GenBank/DDBJ whole genome shotgun (WGS) entry which is preliminary data.</text>
</comment>
<organism evidence="2 3">
    <name type="scientific">Cirrhinus mrigala</name>
    <name type="common">Mrigala</name>
    <dbReference type="NCBI Taxonomy" id="683832"/>
    <lineage>
        <taxon>Eukaryota</taxon>
        <taxon>Metazoa</taxon>
        <taxon>Chordata</taxon>
        <taxon>Craniata</taxon>
        <taxon>Vertebrata</taxon>
        <taxon>Euteleostomi</taxon>
        <taxon>Actinopterygii</taxon>
        <taxon>Neopterygii</taxon>
        <taxon>Teleostei</taxon>
        <taxon>Ostariophysi</taxon>
        <taxon>Cypriniformes</taxon>
        <taxon>Cyprinidae</taxon>
        <taxon>Labeoninae</taxon>
        <taxon>Labeonini</taxon>
        <taxon>Cirrhinus</taxon>
    </lineage>
</organism>
<feature type="compositionally biased region" description="Basic and acidic residues" evidence="1">
    <location>
        <begin position="101"/>
        <end position="114"/>
    </location>
</feature>
<feature type="region of interest" description="Disordered" evidence="1">
    <location>
        <begin position="89"/>
        <end position="123"/>
    </location>
</feature>
<dbReference type="AlphaFoldDB" id="A0ABD0PT51"/>
<proteinExistence type="predicted"/>
<feature type="region of interest" description="Disordered" evidence="1">
    <location>
        <begin position="1"/>
        <end position="43"/>
    </location>
</feature>
<dbReference type="EMBL" id="JAMKFB020000013">
    <property type="protein sequence ID" value="KAL0177214.1"/>
    <property type="molecule type" value="Genomic_DNA"/>
</dbReference>
<name>A0ABD0PT51_CIRMR</name>
<feature type="non-terminal residue" evidence="2">
    <location>
        <position position="221"/>
    </location>
</feature>
<dbReference type="Proteomes" id="UP001529510">
    <property type="component" value="Unassembled WGS sequence"/>
</dbReference>
<reference evidence="2 3" key="1">
    <citation type="submission" date="2024-05" db="EMBL/GenBank/DDBJ databases">
        <title>Genome sequencing and assembly of Indian major carp, Cirrhinus mrigala (Hamilton, 1822).</title>
        <authorList>
            <person name="Mohindra V."/>
            <person name="Chowdhury L.M."/>
            <person name="Lal K."/>
            <person name="Jena J.K."/>
        </authorList>
    </citation>
    <scope>NUCLEOTIDE SEQUENCE [LARGE SCALE GENOMIC DNA]</scope>
    <source>
        <strain evidence="2">CM1030</strain>
        <tissue evidence="2">Blood</tissue>
    </source>
</reference>
<sequence>PISPAPKELSGRRYFQRRKKRKSTEFSTADSLRSHGAESCRGDDLEDVALGTNSLSQVATLNSEQDEVPRPRHPSISHGVYVGEFPVLRGKTARRPGANQVDRDKSRPTVEHSLRGVTKSSRSIASKDGLLEKKLLRRQLRRVVSFGAVEHMLQTLRGKGSSRGSVDHQLENIEGFSKIIWDAQVHRKRRRAHTCSGGLVSQATLDTVQQDLKHASTKHQE</sequence>
<feature type="compositionally biased region" description="Basic and acidic residues" evidence="1">
    <location>
        <begin position="32"/>
        <end position="43"/>
    </location>
</feature>
<evidence type="ECO:0000256" key="1">
    <source>
        <dbReference type="SAM" id="MobiDB-lite"/>
    </source>
</evidence>
<evidence type="ECO:0000313" key="2">
    <source>
        <dbReference type="EMBL" id="KAL0177214.1"/>
    </source>
</evidence>
<gene>
    <name evidence="2" type="ORF">M9458_026108</name>
</gene>
<keyword evidence="3" id="KW-1185">Reference proteome</keyword>
<evidence type="ECO:0000313" key="3">
    <source>
        <dbReference type="Proteomes" id="UP001529510"/>
    </source>
</evidence>